<dbReference type="InterPro" id="IPR029058">
    <property type="entry name" value="AB_hydrolase_fold"/>
</dbReference>
<dbReference type="PATRIC" id="fig|1121362.3.peg.1879"/>
<dbReference type="InterPro" id="IPR050228">
    <property type="entry name" value="Carboxylesterase_BioH"/>
</dbReference>
<dbReference type="eggNOG" id="COG1073">
    <property type="taxonomic scope" value="Bacteria"/>
</dbReference>
<evidence type="ECO:0000313" key="3">
    <source>
        <dbReference type="Proteomes" id="UP000011723"/>
    </source>
</evidence>
<dbReference type="Gene3D" id="3.40.50.1820">
    <property type="entry name" value="alpha/beta hydrolase"/>
    <property type="match status" value="1"/>
</dbReference>
<dbReference type="AlphaFoldDB" id="M1NNC5"/>
<dbReference type="PANTHER" id="PTHR43194">
    <property type="entry name" value="HYDROLASE ALPHA/BETA FOLD FAMILY"/>
    <property type="match status" value="1"/>
</dbReference>
<dbReference type="RefSeq" id="WP_015401282.1">
    <property type="nucleotide sequence ID" value="NC_020302.1"/>
</dbReference>
<dbReference type="STRING" id="1121362.A605_09305"/>
<protein>
    <submittedName>
        <fullName evidence="2">Hydrolase, alpha/beta fold family protein</fullName>
    </submittedName>
</protein>
<dbReference type="HOGENOM" id="CLU_020336_43_3_11"/>
<proteinExistence type="predicted"/>
<dbReference type="Proteomes" id="UP000011723">
    <property type="component" value="Chromosome"/>
</dbReference>
<dbReference type="InterPro" id="IPR000073">
    <property type="entry name" value="AB_hydrolase_1"/>
</dbReference>
<dbReference type="SUPFAM" id="SSF53474">
    <property type="entry name" value="alpha/beta-Hydrolases"/>
    <property type="match status" value="1"/>
</dbReference>
<dbReference type="Pfam" id="PF12697">
    <property type="entry name" value="Abhydrolase_6"/>
    <property type="match status" value="1"/>
</dbReference>
<gene>
    <name evidence="2" type="ORF">A605_09305</name>
</gene>
<organism evidence="2 3">
    <name type="scientific">Corynebacterium halotolerans YIM 70093 = DSM 44683</name>
    <dbReference type="NCBI Taxonomy" id="1121362"/>
    <lineage>
        <taxon>Bacteria</taxon>
        <taxon>Bacillati</taxon>
        <taxon>Actinomycetota</taxon>
        <taxon>Actinomycetes</taxon>
        <taxon>Mycobacteriales</taxon>
        <taxon>Corynebacteriaceae</taxon>
        <taxon>Corynebacterium</taxon>
    </lineage>
</organism>
<dbReference type="GO" id="GO:0016787">
    <property type="term" value="F:hydrolase activity"/>
    <property type="evidence" value="ECO:0007669"/>
    <property type="project" value="UniProtKB-KW"/>
</dbReference>
<dbReference type="KEGG" id="chn:A605_09305"/>
<dbReference type="EMBL" id="CP003697">
    <property type="protein sequence ID" value="AGF72863.1"/>
    <property type="molecule type" value="Genomic_DNA"/>
</dbReference>
<accession>M1NNC5</accession>
<dbReference type="OrthoDB" id="4222986at2"/>
<evidence type="ECO:0000313" key="2">
    <source>
        <dbReference type="EMBL" id="AGF72863.1"/>
    </source>
</evidence>
<keyword evidence="2" id="KW-0378">Hydrolase</keyword>
<reference evidence="2 3" key="1">
    <citation type="journal article" date="2012" name="Stand. Genomic Sci.">
        <title>Genome sequence of the halotolerant bacterium Corynebacterium halotolerans type strain YIM 70093(T) (= DSM 44683(T)).</title>
        <authorList>
            <person name="Ruckert C."/>
            <person name="Albersmeier A."/>
            <person name="Al-Dilaimi A."/>
            <person name="Niehaus K."/>
            <person name="Szczepanowski R."/>
            <person name="Kalinowski J."/>
        </authorList>
    </citation>
    <scope>NUCLEOTIDE SEQUENCE [LARGE SCALE GENOMIC DNA]</scope>
    <source>
        <strain evidence="2">YIM 70093</strain>
    </source>
</reference>
<feature type="domain" description="AB hydrolase-1" evidence="1">
    <location>
        <begin position="23"/>
        <end position="253"/>
    </location>
</feature>
<evidence type="ECO:0000259" key="1">
    <source>
        <dbReference type="Pfam" id="PF12697"/>
    </source>
</evidence>
<dbReference type="PANTHER" id="PTHR43194:SF2">
    <property type="entry name" value="PEROXISOMAL MEMBRANE PROTEIN LPX1"/>
    <property type="match status" value="1"/>
</dbReference>
<name>M1NNC5_9CORY</name>
<keyword evidence="3" id="KW-1185">Reference proteome</keyword>
<sequence length="268" mass="28190">MLTKVPVDGGHLDVHSTGSGPGLVLVHGSAVRASDYARLVQNLSTHFTVHTYDRRGRGTALPAADPYSVTGEVDDLAAVLSACSAPHVFGHSYGGYVALRAALTVPVARLAVYDPAVSVNGGFPTTFIEPFATAVAGGDNARAFALLGSGLGTAGVLANLPENLQTRLGAAFLRTPIGREWLKVLPTVVSETRAVRDGDCPAADYSGIDATVLLLAGSRSPAYFSRTCEELVDVIPDARRVAVPRSGHDAPNRGSRRLVKELERFFLM</sequence>